<dbReference type="Gene3D" id="2.40.170.20">
    <property type="entry name" value="TonB-dependent receptor, beta-barrel domain"/>
    <property type="match status" value="1"/>
</dbReference>
<protein>
    <submittedName>
        <fullName evidence="12">SusC/RagA family TonB-linked outer membrane protein</fullName>
    </submittedName>
</protein>
<name>A0ABR6EQQ5_9SPHI</name>
<keyword evidence="7 8" id="KW-0998">Cell outer membrane</keyword>
<feature type="domain" description="TonB-dependent receptor plug" evidence="11">
    <location>
        <begin position="170"/>
        <end position="276"/>
    </location>
</feature>
<comment type="similarity">
    <text evidence="8 9">Belongs to the TonB-dependent receptor family.</text>
</comment>
<evidence type="ECO:0000256" key="3">
    <source>
        <dbReference type="ARBA" id="ARBA00022452"/>
    </source>
</evidence>
<dbReference type="Proteomes" id="UP000636110">
    <property type="component" value="Unassembled WGS sequence"/>
</dbReference>
<evidence type="ECO:0000313" key="12">
    <source>
        <dbReference type="EMBL" id="MBB2147580.1"/>
    </source>
</evidence>
<dbReference type="Gene3D" id="2.170.130.10">
    <property type="entry name" value="TonB-dependent receptor, plug domain"/>
    <property type="match status" value="1"/>
</dbReference>
<dbReference type="NCBIfam" id="TIGR04057">
    <property type="entry name" value="SusC_RagA_signa"/>
    <property type="match status" value="1"/>
</dbReference>
<keyword evidence="6 8" id="KW-0472">Membrane</keyword>
<dbReference type="InterPro" id="IPR036942">
    <property type="entry name" value="Beta-barrel_TonB_sf"/>
</dbReference>
<keyword evidence="4 8" id="KW-0812">Transmembrane</keyword>
<dbReference type="PROSITE" id="PS52016">
    <property type="entry name" value="TONB_DEPENDENT_REC_3"/>
    <property type="match status" value="1"/>
</dbReference>
<evidence type="ECO:0000256" key="5">
    <source>
        <dbReference type="ARBA" id="ARBA00023077"/>
    </source>
</evidence>
<dbReference type="InterPro" id="IPR023996">
    <property type="entry name" value="TonB-dep_OMP_SusC/RagA"/>
</dbReference>
<dbReference type="SUPFAM" id="SSF49464">
    <property type="entry name" value="Carboxypeptidase regulatory domain-like"/>
    <property type="match status" value="1"/>
</dbReference>
<feature type="domain" description="TonB-dependent receptor-like beta-barrel" evidence="10">
    <location>
        <begin position="445"/>
        <end position="963"/>
    </location>
</feature>
<dbReference type="Pfam" id="PF13715">
    <property type="entry name" value="CarbopepD_reg_2"/>
    <property type="match status" value="1"/>
</dbReference>
<comment type="subcellular location">
    <subcellularLocation>
        <location evidence="1 8">Cell outer membrane</location>
        <topology evidence="1 8">Multi-pass membrane protein</topology>
    </subcellularLocation>
</comment>
<dbReference type="Gene3D" id="2.60.40.1120">
    <property type="entry name" value="Carboxypeptidase-like, regulatory domain"/>
    <property type="match status" value="1"/>
</dbReference>
<evidence type="ECO:0000259" key="10">
    <source>
        <dbReference type="Pfam" id="PF00593"/>
    </source>
</evidence>
<organism evidence="12 13">
    <name type="scientific">Pedobacter gandavensis</name>
    <dbReference type="NCBI Taxonomy" id="2679963"/>
    <lineage>
        <taxon>Bacteria</taxon>
        <taxon>Pseudomonadati</taxon>
        <taxon>Bacteroidota</taxon>
        <taxon>Sphingobacteriia</taxon>
        <taxon>Sphingobacteriales</taxon>
        <taxon>Sphingobacteriaceae</taxon>
        <taxon>Pedobacter</taxon>
    </lineage>
</organism>
<accession>A0ABR6EQQ5</accession>
<dbReference type="InterPro" id="IPR000531">
    <property type="entry name" value="Beta-barrel_TonB"/>
</dbReference>
<dbReference type="InterPro" id="IPR023997">
    <property type="entry name" value="TonB-dep_OMP_SusC/RagA_CS"/>
</dbReference>
<dbReference type="NCBIfam" id="TIGR04056">
    <property type="entry name" value="OMP_RagA_SusC"/>
    <property type="match status" value="1"/>
</dbReference>
<keyword evidence="2 8" id="KW-0813">Transport</keyword>
<evidence type="ECO:0000256" key="6">
    <source>
        <dbReference type="ARBA" id="ARBA00023136"/>
    </source>
</evidence>
<reference evidence="12 13" key="1">
    <citation type="submission" date="2019-11" db="EMBL/GenBank/DDBJ databases">
        <title>Description of Pedobacter sp. LMG 31462T.</title>
        <authorList>
            <person name="Carlier A."/>
            <person name="Qi S."/>
            <person name="Vandamme P."/>
        </authorList>
    </citation>
    <scope>NUCLEOTIDE SEQUENCE [LARGE SCALE GENOMIC DNA]</scope>
    <source>
        <strain evidence="12 13">LMG 31462</strain>
    </source>
</reference>
<dbReference type="InterPro" id="IPR037066">
    <property type="entry name" value="Plug_dom_sf"/>
</dbReference>
<keyword evidence="5 9" id="KW-0798">TonB box</keyword>
<evidence type="ECO:0000313" key="13">
    <source>
        <dbReference type="Proteomes" id="UP000636110"/>
    </source>
</evidence>
<evidence type="ECO:0000259" key="11">
    <source>
        <dbReference type="Pfam" id="PF07715"/>
    </source>
</evidence>
<evidence type="ECO:0000256" key="8">
    <source>
        <dbReference type="PROSITE-ProRule" id="PRU01360"/>
    </source>
</evidence>
<dbReference type="SUPFAM" id="SSF56935">
    <property type="entry name" value="Porins"/>
    <property type="match status" value="1"/>
</dbReference>
<sequence>MVSIFILKLTKYMKYYLLKTRPFPKALRRLLCQIPLGMVMSGVAYCSFGNAKLSLNAQLHTSFKNRNNQLKFPGNHQNVNVSGTVLDEKGLPMVGVSILEKGSKNSTKTDANGNFKLAVGSNESILLVSYIGFLPQEIRVGDRKSITIRLLEDVGKLNEVVVVGYGTQSRKDVTGAVSTANLKTYEHVPVNNILESVKGTLPGLNVGSINTAGQVASISIRGTNSINAGSNPLLVVDGAIFRGTLNDIPAADIESFTVLKDASAAAVYGSRSANGVILIETKKGSGINGKPKFGALLNYGFSNELEHLKVYDAPGYIQRMLDIRQANGLEADPNKIAIYLQNEEQKNYNATPDHQPTLTDPYSLFRQTGQSINATLSISNKTDKTQYYISGNLIDQKGVIVNDLYKHYSGRVNLETDLTNWLNVGVKSYYSLKSYPGSTIYGLSTNASGSSPYWFSPYASLYNADGSYLQFPQTTTSFNNPYWQIADDSYNRQNNLNGILTARVKIPWVKGLSYNLTYSNTLNNNETGSFYGLHTVLGSPKAGSGDQGYSRSYTTLLDHLLKYNHTFGKHNLDVTALYSTENYSAIGMTTHGEGFDDTSLGIYGLGKAKLQTLGSSASKTAAIGQMARVTYNYDNKYTITGTIRRDGFSAFSENHKYGTFPSVGVNWNVSNEKFMKGIDAIDHLALRASYGSNGNQSIAAYGTLGRMGNGKYFYEGNSSYTPTQFVNNLGNSDLKWESTVGLNLGLDFSLLKHRINGTVDWYSKYTHNLIFPLELPSTSGFGSISSNLGKIGNKGIELSLSTLNIDSRTFKWRSDIAFSLNRNKIISIYGKDENGVEKDLISQGYFIGKSLGTIYSTKVTGMWQQADLDNGTIMKGMAPGTYQLLDVDGDGKITSDKDRVFLGNSNPNFRWSFTNTFEYKDFSLMVYIYSIWGGNGYFQSGSNTPYNDPYANNAAINHPVYDYWTPDNPGAMFPRPNYANAAAYRGTKYLDRSFIKLQKMSLTYNLTKFVKQYGIPGLSLSVSADNLLTFAPHWVGMDPETNNGITDSSIPSIRTFMTGLSFNF</sequence>
<dbReference type="InterPro" id="IPR012910">
    <property type="entry name" value="Plug_dom"/>
</dbReference>
<comment type="caution">
    <text evidence="12">The sequence shown here is derived from an EMBL/GenBank/DDBJ whole genome shotgun (WGS) entry which is preliminary data.</text>
</comment>
<evidence type="ECO:0000256" key="1">
    <source>
        <dbReference type="ARBA" id="ARBA00004571"/>
    </source>
</evidence>
<dbReference type="InterPro" id="IPR008969">
    <property type="entry name" value="CarboxyPept-like_regulatory"/>
</dbReference>
<dbReference type="InterPro" id="IPR039426">
    <property type="entry name" value="TonB-dep_rcpt-like"/>
</dbReference>
<proteinExistence type="inferred from homology"/>
<dbReference type="Pfam" id="PF07715">
    <property type="entry name" value="Plug"/>
    <property type="match status" value="1"/>
</dbReference>
<evidence type="ECO:0000256" key="7">
    <source>
        <dbReference type="ARBA" id="ARBA00023237"/>
    </source>
</evidence>
<gene>
    <name evidence="12" type="ORF">GM920_01520</name>
</gene>
<dbReference type="Pfam" id="PF00593">
    <property type="entry name" value="TonB_dep_Rec_b-barrel"/>
    <property type="match status" value="1"/>
</dbReference>
<dbReference type="EMBL" id="WNXC01000001">
    <property type="protein sequence ID" value="MBB2147580.1"/>
    <property type="molecule type" value="Genomic_DNA"/>
</dbReference>
<evidence type="ECO:0000256" key="2">
    <source>
        <dbReference type="ARBA" id="ARBA00022448"/>
    </source>
</evidence>
<evidence type="ECO:0000256" key="4">
    <source>
        <dbReference type="ARBA" id="ARBA00022692"/>
    </source>
</evidence>
<keyword evidence="3 8" id="KW-1134">Transmembrane beta strand</keyword>
<evidence type="ECO:0000256" key="9">
    <source>
        <dbReference type="RuleBase" id="RU003357"/>
    </source>
</evidence>
<keyword evidence="13" id="KW-1185">Reference proteome</keyword>